<dbReference type="AlphaFoldDB" id="A0A318TWQ1"/>
<reference evidence="1 2" key="1">
    <citation type="submission" date="2018-06" db="EMBL/GenBank/DDBJ databases">
        <title>Genomic Encyclopedia of Archaeal and Bacterial Type Strains, Phase II (KMG-II): from individual species to whole genera.</title>
        <authorList>
            <person name="Goeker M."/>
        </authorList>
    </citation>
    <scope>NUCLEOTIDE SEQUENCE [LARGE SCALE GENOMIC DNA]</scope>
    <source>
        <strain evidence="1 2">JCM 11668</strain>
    </source>
</reference>
<evidence type="ECO:0008006" key="3">
    <source>
        <dbReference type="Google" id="ProtNLM"/>
    </source>
</evidence>
<protein>
    <recommendedName>
        <fullName evidence="3">Xanthine dehydrogenase accessory factor</fullName>
    </recommendedName>
</protein>
<dbReference type="Proteomes" id="UP000248148">
    <property type="component" value="Unassembled WGS sequence"/>
</dbReference>
<comment type="caution">
    <text evidence="1">The sequence shown here is derived from an EMBL/GenBank/DDBJ whole genome shotgun (WGS) entry which is preliminary data.</text>
</comment>
<keyword evidence="2" id="KW-1185">Reference proteome</keyword>
<gene>
    <name evidence="1" type="ORF">BJ122_10436</name>
</gene>
<sequence>MSDDALQSRLHCSQLPIALIMGTSEIASAVAVRLTQLGYAVIMSHDPFPPVMRRAMAFHDALYDDRVAVDGIEGKHAETASEIATALSQPNQVAVTSLHLTDLLALYPISILVDARMQKHRITPDFRGVAGLTIGLGPKFAVDVNCDIAVETRPAKNGTVIRSGQTDDPDGIARKLGGVGAERFVYSERAGRWHTALEIGARVFKGFVIGHLDGLPVPAPIDGVLRGLVRDGTQVPQRVKLIEVDPRGPDASWTGSDERGRTIAAATVAAIRLHALRPAMVRRGAGLFWR</sequence>
<evidence type="ECO:0000313" key="1">
    <source>
        <dbReference type="EMBL" id="PYF04059.1"/>
    </source>
</evidence>
<accession>A0A318TWQ1</accession>
<dbReference type="EMBL" id="QJTI01000004">
    <property type="protein sequence ID" value="PYF04059.1"/>
    <property type="molecule type" value="Genomic_DNA"/>
</dbReference>
<dbReference type="RefSeq" id="WP_110780037.1">
    <property type="nucleotide sequence ID" value="NZ_QJTI01000004.1"/>
</dbReference>
<organism evidence="1 2">
    <name type="scientific">Rhodopseudomonas faecalis</name>
    <dbReference type="NCBI Taxonomy" id="99655"/>
    <lineage>
        <taxon>Bacteria</taxon>
        <taxon>Pseudomonadati</taxon>
        <taxon>Pseudomonadota</taxon>
        <taxon>Alphaproteobacteria</taxon>
        <taxon>Hyphomicrobiales</taxon>
        <taxon>Nitrobacteraceae</taxon>
        <taxon>Rhodopseudomonas</taxon>
    </lineage>
</organism>
<name>A0A318TWQ1_9BRAD</name>
<evidence type="ECO:0000313" key="2">
    <source>
        <dbReference type="Proteomes" id="UP000248148"/>
    </source>
</evidence>
<proteinExistence type="predicted"/>
<dbReference type="OrthoDB" id="9815497at2"/>